<dbReference type="PANTHER" id="PTHR43557">
    <property type="entry name" value="APOPTOSIS-INDUCING FACTOR 1"/>
    <property type="match status" value="1"/>
</dbReference>
<dbReference type="EMBL" id="FCNV02000002">
    <property type="protein sequence ID" value="SAL23413.1"/>
    <property type="molecule type" value="Genomic_DNA"/>
</dbReference>
<dbReference type="SUPFAM" id="SSF55424">
    <property type="entry name" value="FAD/NAD-linked reductases, dimerisation (C-terminal) domain"/>
    <property type="match status" value="1"/>
</dbReference>
<dbReference type="InterPro" id="IPR016156">
    <property type="entry name" value="FAD/NAD-linked_Rdtase_dimer_sf"/>
</dbReference>
<dbReference type="Pfam" id="PF07992">
    <property type="entry name" value="Pyr_redox_2"/>
    <property type="match status" value="1"/>
</dbReference>
<keyword evidence="8" id="KW-1185">Reference proteome</keyword>
<dbReference type="PRINTS" id="PR00411">
    <property type="entry name" value="PNDRDTASEI"/>
</dbReference>
<dbReference type="RefSeq" id="WP_040050687.1">
    <property type="nucleotide sequence ID" value="NZ_FCNV02000002.1"/>
</dbReference>
<protein>
    <submittedName>
        <fullName evidence="7">FAD-dependent pyridine nucleotide-disulfide oxidoreductase</fullName>
    </submittedName>
</protein>
<comment type="caution">
    <text evidence="7">The sequence shown here is derived from an EMBL/GenBank/DDBJ whole genome shotgun (WGS) entry which is preliminary data.</text>
</comment>
<evidence type="ECO:0000313" key="8">
    <source>
        <dbReference type="Proteomes" id="UP000198263"/>
    </source>
</evidence>
<evidence type="ECO:0000256" key="1">
    <source>
        <dbReference type="ARBA" id="ARBA00001974"/>
    </source>
</evidence>
<comment type="cofactor">
    <cofactor evidence="1">
        <name>FAD</name>
        <dbReference type="ChEBI" id="CHEBI:57692"/>
    </cofactor>
</comment>
<evidence type="ECO:0000313" key="7">
    <source>
        <dbReference type="EMBL" id="SAL23413.1"/>
    </source>
</evidence>
<dbReference type="InterPro" id="IPR036188">
    <property type="entry name" value="FAD/NAD-bd_sf"/>
</dbReference>
<dbReference type="OrthoDB" id="9769238at2"/>
<dbReference type="GO" id="GO:0005737">
    <property type="term" value="C:cytoplasm"/>
    <property type="evidence" value="ECO:0007669"/>
    <property type="project" value="TreeGrafter"/>
</dbReference>
<dbReference type="PANTHER" id="PTHR43557:SF2">
    <property type="entry name" value="RIESKE DOMAIN-CONTAINING PROTEIN-RELATED"/>
    <property type="match status" value="1"/>
</dbReference>
<dbReference type="InterPro" id="IPR050446">
    <property type="entry name" value="FAD-oxidoreductase/Apoptosis"/>
</dbReference>
<gene>
    <name evidence="7" type="ORF">AWB72_01708</name>
</gene>
<evidence type="ECO:0000256" key="2">
    <source>
        <dbReference type="ARBA" id="ARBA00022630"/>
    </source>
</evidence>
<dbReference type="Pfam" id="PF14759">
    <property type="entry name" value="Reductase_C"/>
    <property type="match status" value="1"/>
</dbReference>
<dbReference type="GO" id="GO:0016651">
    <property type="term" value="F:oxidoreductase activity, acting on NAD(P)H"/>
    <property type="evidence" value="ECO:0007669"/>
    <property type="project" value="TreeGrafter"/>
</dbReference>
<sequence>MTLNRILVVGANVAGLKAVESLRQNGFDGKIVLIGDEFHLPYDRPPLSKQILTGDLDSSVLAYRDAQWFRDQRVDALLGKRATALDVINQRVSVDDGDISFDGLIIATGARPRTLPIGKALSGMHTLRTLDDALALKEQLHAGARVVVIGAGFIGAEVASSARLIGAEVTVLEAAHAPLIRAFGATTGAQLGALHEQNGVQLLCNAHVHAIRGRDRVQAVVLSDGTELPADVVVVGIGCVPNTEWLAGSGLDIDNGLVCDRTLNVGHDRIYAAGDVASWLNEWSGTTSRSEQWTVSGDQGRHAAANLLAGREAATSFSTAPYFWSDQYGVKIQSVGRTDIGQLRSLTGTPVSRPFLGVYEHEGRVVGALAINSPRAFSILRGKISSSASYDEAIQSVERFITDAGAVRCE</sequence>
<dbReference type="Proteomes" id="UP000198263">
    <property type="component" value="Unassembled WGS sequence"/>
</dbReference>
<dbReference type="InterPro" id="IPR028202">
    <property type="entry name" value="Reductase_C"/>
</dbReference>
<dbReference type="InterPro" id="IPR023753">
    <property type="entry name" value="FAD/NAD-binding_dom"/>
</dbReference>
<evidence type="ECO:0000259" key="6">
    <source>
        <dbReference type="Pfam" id="PF14759"/>
    </source>
</evidence>
<keyword evidence="2" id="KW-0285">Flavoprotein</keyword>
<organism evidence="7 8">
    <name type="scientific">Caballeronia concitans</name>
    <dbReference type="NCBI Taxonomy" id="1777133"/>
    <lineage>
        <taxon>Bacteria</taxon>
        <taxon>Pseudomonadati</taxon>
        <taxon>Pseudomonadota</taxon>
        <taxon>Betaproteobacteria</taxon>
        <taxon>Burkholderiales</taxon>
        <taxon>Burkholderiaceae</taxon>
        <taxon>Caballeronia</taxon>
    </lineage>
</organism>
<name>A0A658QUM8_9BURK</name>
<dbReference type="PRINTS" id="PR00368">
    <property type="entry name" value="FADPNR"/>
</dbReference>
<reference evidence="7 8" key="1">
    <citation type="submission" date="2016-01" db="EMBL/GenBank/DDBJ databases">
        <authorList>
            <person name="Peeters C."/>
        </authorList>
    </citation>
    <scope>NUCLEOTIDE SEQUENCE [LARGE SCALE GENOMIC DNA]</scope>
    <source>
        <strain evidence="7">LMG 29315</strain>
    </source>
</reference>
<feature type="domain" description="FAD/NAD(P)-binding" evidence="5">
    <location>
        <begin position="5"/>
        <end position="300"/>
    </location>
</feature>
<dbReference type="AlphaFoldDB" id="A0A658QUM8"/>
<keyword evidence="4" id="KW-0560">Oxidoreductase</keyword>
<dbReference type="Gene3D" id="3.50.50.60">
    <property type="entry name" value="FAD/NAD(P)-binding domain"/>
    <property type="match status" value="2"/>
</dbReference>
<evidence type="ECO:0000256" key="4">
    <source>
        <dbReference type="ARBA" id="ARBA00023002"/>
    </source>
</evidence>
<dbReference type="Gene3D" id="3.30.390.30">
    <property type="match status" value="1"/>
</dbReference>
<keyword evidence="3" id="KW-0274">FAD</keyword>
<evidence type="ECO:0000256" key="3">
    <source>
        <dbReference type="ARBA" id="ARBA00022827"/>
    </source>
</evidence>
<accession>A0A658QUM8</accession>
<evidence type="ECO:0000259" key="5">
    <source>
        <dbReference type="Pfam" id="PF07992"/>
    </source>
</evidence>
<proteinExistence type="predicted"/>
<feature type="domain" description="Reductase C-terminal" evidence="6">
    <location>
        <begin position="322"/>
        <end position="393"/>
    </location>
</feature>
<dbReference type="SUPFAM" id="SSF51905">
    <property type="entry name" value="FAD/NAD(P)-binding domain"/>
    <property type="match status" value="2"/>
</dbReference>